<feature type="coiled-coil region" evidence="1">
    <location>
        <begin position="33"/>
        <end position="75"/>
    </location>
</feature>
<reference evidence="3" key="1">
    <citation type="submission" date="2022-01" db="EMBL/GenBank/DDBJ databases">
        <authorList>
            <person name="King R."/>
        </authorList>
    </citation>
    <scope>NUCLEOTIDE SEQUENCE</scope>
</reference>
<accession>A0A9P0D781</accession>
<feature type="region of interest" description="Disordered" evidence="2">
    <location>
        <begin position="461"/>
        <end position="480"/>
    </location>
</feature>
<name>A0A9P0D781_9CUCU</name>
<evidence type="ECO:0000313" key="3">
    <source>
        <dbReference type="EMBL" id="CAH1115185.1"/>
    </source>
</evidence>
<proteinExistence type="predicted"/>
<organism evidence="3 4">
    <name type="scientific">Psylliodes chrysocephalus</name>
    <dbReference type="NCBI Taxonomy" id="3402493"/>
    <lineage>
        <taxon>Eukaryota</taxon>
        <taxon>Metazoa</taxon>
        <taxon>Ecdysozoa</taxon>
        <taxon>Arthropoda</taxon>
        <taxon>Hexapoda</taxon>
        <taxon>Insecta</taxon>
        <taxon>Pterygota</taxon>
        <taxon>Neoptera</taxon>
        <taxon>Endopterygota</taxon>
        <taxon>Coleoptera</taxon>
        <taxon>Polyphaga</taxon>
        <taxon>Cucujiformia</taxon>
        <taxon>Chrysomeloidea</taxon>
        <taxon>Chrysomelidae</taxon>
        <taxon>Galerucinae</taxon>
        <taxon>Alticini</taxon>
        <taxon>Psylliodes</taxon>
    </lineage>
</organism>
<dbReference type="EMBL" id="OV651821">
    <property type="protein sequence ID" value="CAH1115185.1"/>
    <property type="molecule type" value="Genomic_DNA"/>
</dbReference>
<dbReference type="Proteomes" id="UP001153636">
    <property type="component" value="Chromosome 9"/>
</dbReference>
<protein>
    <submittedName>
        <fullName evidence="3">Uncharacterized protein</fullName>
    </submittedName>
</protein>
<feature type="region of interest" description="Disordered" evidence="2">
    <location>
        <begin position="528"/>
        <end position="550"/>
    </location>
</feature>
<feature type="coiled-coil region" evidence="1">
    <location>
        <begin position="139"/>
        <end position="166"/>
    </location>
</feature>
<evidence type="ECO:0000256" key="2">
    <source>
        <dbReference type="SAM" id="MobiDB-lite"/>
    </source>
</evidence>
<sequence length="797" mass="91265">MDNSSKKALNLLSTLKAAVDENNVKKWAAKSASQRYKQEIEKLNTQMDAIIKVDNKIIEHRLKELTLQRETLEHVTRTLKQSLHINTDSLTLLKAHQACVNDKLKMRKERGNKILDDHMKHYERCKEKLARTNPTYKILAEKKAHLKRIQFNIKNFENELNEIEWRKNYKFNIRQKLFYEDYISLATAWLNKRDYDEGVKKIEENGNTLKQLLKDLMELIVKTKEKKKINMNKKTVQNKQATNNALQKLMFSNPSPSKNVLSQRNFPRPPAYFLNYGLVQQNNSFAPPKPSFNTSIIKNKQSCASKSSEKIKILEDKLISVTKKDSVTSEIDTMTKEEKKQAVQAKMQKCIENIKARRSFRRKSSQNLHVEKKEEVLENKNEAERVIKKIPSQPSNEMTQNDQPESGAFQELENLNVSSQEANIMNMFSQESGKNVETNLNNTFKYDPEPKETVNEKNNFEKQTETYDNSSQGKVTSSIKDAKTNVEESLARKMNFPGTPGPVNFPDKLSGLRNEMNLKNQQLKDFNEKTSNNKTPNKTVPSDYFKAPNEKFGRTATGPKTAIQENNLNVQNEKNSASNNFNENLSFGNNIQKSIENQNFQMNMPFSMRQSSKTAIQENKFNVQNEKNSTINNFNEYPTFGNNAQILTENQNFQMNMPFSIGGSTSGYKTQSDSCAFDESVTFKKPKLDNRPEYNKTDLDKQGTSMIKNNIGSQNTENMTKPNDIPYSFGNITQFMDTSIGELGELNSSYDVISPDFNSSLMKTSDQSQNPGMGGLSFLGTGFEFGQPTDAFTFNFN</sequence>
<feature type="compositionally biased region" description="Polar residues" evidence="2">
    <location>
        <begin position="528"/>
        <end position="540"/>
    </location>
</feature>
<dbReference type="AlphaFoldDB" id="A0A9P0D781"/>
<dbReference type="OrthoDB" id="6743066at2759"/>
<feature type="compositionally biased region" description="Polar residues" evidence="2">
    <location>
        <begin position="466"/>
        <end position="479"/>
    </location>
</feature>
<evidence type="ECO:0000313" key="4">
    <source>
        <dbReference type="Proteomes" id="UP001153636"/>
    </source>
</evidence>
<gene>
    <name evidence="3" type="ORF">PSYICH_LOCUS15097</name>
</gene>
<keyword evidence="4" id="KW-1185">Reference proteome</keyword>
<evidence type="ECO:0000256" key="1">
    <source>
        <dbReference type="SAM" id="Coils"/>
    </source>
</evidence>
<keyword evidence="1" id="KW-0175">Coiled coil</keyword>